<dbReference type="PANTHER" id="PTHR42718:SF9">
    <property type="entry name" value="MAJOR FACILITATOR SUPERFAMILY MULTIDRUG TRANSPORTER MFSC"/>
    <property type="match status" value="1"/>
</dbReference>
<organism evidence="7 8">
    <name type="scientific">Blyttiomyces helicus</name>
    <dbReference type="NCBI Taxonomy" id="388810"/>
    <lineage>
        <taxon>Eukaryota</taxon>
        <taxon>Fungi</taxon>
        <taxon>Fungi incertae sedis</taxon>
        <taxon>Chytridiomycota</taxon>
        <taxon>Chytridiomycota incertae sedis</taxon>
        <taxon>Chytridiomycetes</taxon>
        <taxon>Chytridiomycetes incertae sedis</taxon>
        <taxon>Blyttiomyces</taxon>
    </lineage>
</organism>
<dbReference type="InterPro" id="IPR036259">
    <property type="entry name" value="MFS_trans_sf"/>
</dbReference>
<evidence type="ECO:0000313" key="7">
    <source>
        <dbReference type="EMBL" id="RKO88786.1"/>
    </source>
</evidence>
<feature type="transmembrane region" description="Helical" evidence="6">
    <location>
        <begin position="73"/>
        <end position="98"/>
    </location>
</feature>
<gene>
    <name evidence="7" type="ORF">BDK51DRAFT_40813</name>
</gene>
<dbReference type="AlphaFoldDB" id="A0A4P9WEG7"/>
<reference evidence="8" key="1">
    <citation type="journal article" date="2018" name="Nat. Microbiol.">
        <title>Leveraging single-cell genomics to expand the fungal tree of life.</title>
        <authorList>
            <person name="Ahrendt S.R."/>
            <person name="Quandt C.A."/>
            <person name="Ciobanu D."/>
            <person name="Clum A."/>
            <person name="Salamov A."/>
            <person name="Andreopoulos B."/>
            <person name="Cheng J.F."/>
            <person name="Woyke T."/>
            <person name="Pelin A."/>
            <person name="Henrissat B."/>
            <person name="Reynolds N.K."/>
            <person name="Benny G.L."/>
            <person name="Smith M.E."/>
            <person name="James T.Y."/>
            <person name="Grigoriev I.V."/>
        </authorList>
    </citation>
    <scope>NUCLEOTIDE SEQUENCE [LARGE SCALE GENOMIC DNA]</scope>
</reference>
<comment type="subcellular location">
    <subcellularLocation>
        <location evidence="1">Membrane</location>
        <topology evidence="1">Multi-pass membrane protein</topology>
    </subcellularLocation>
</comment>
<keyword evidence="8" id="KW-1185">Reference proteome</keyword>
<keyword evidence="4 6" id="KW-1133">Transmembrane helix</keyword>
<name>A0A4P9WEG7_9FUNG</name>
<evidence type="ECO:0000256" key="4">
    <source>
        <dbReference type="ARBA" id="ARBA00022989"/>
    </source>
</evidence>
<evidence type="ECO:0000256" key="5">
    <source>
        <dbReference type="ARBA" id="ARBA00023136"/>
    </source>
</evidence>
<evidence type="ECO:0000256" key="2">
    <source>
        <dbReference type="ARBA" id="ARBA00022448"/>
    </source>
</evidence>
<dbReference type="OrthoDB" id="2130629at2759"/>
<dbReference type="SUPFAM" id="SSF103473">
    <property type="entry name" value="MFS general substrate transporter"/>
    <property type="match status" value="1"/>
</dbReference>
<protein>
    <submittedName>
        <fullName evidence="7">Uncharacterized protein</fullName>
    </submittedName>
</protein>
<keyword evidence="2" id="KW-0813">Transport</keyword>
<dbReference type="Proteomes" id="UP000269721">
    <property type="component" value="Unassembled WGS sequence"/>
</dbReference>
<proteinExistence type="predicted"/>
<accession>A0A4P9WEG7</accession>
<keyword evidence="3 6" id="KW-0812">Transmembrane</keyword>
<dbReference type="PANTHER" id="PTHR42718">
    <property type="entry name" value="MAJOR FACILITATOR SUPERFAMILY MULTIDRUG TRANSPORTER MFSC"/>
    <property type="match status" value="1"/>
</dbReference>
<feature type="transmembrane region" description="Helical" evidence="6">
    <location>
        <begin position="110"/>
        <end position="134"/>
    </location>
</feature>
<evidence type="ECO:0000256" key="3">
    <source>
        <dbReference type="ARBA" id="ARBA00022692"/>
    </source>
</evidence>
<dbReference type="EMBL" id="KZ996479">
    <property type="protein sequence ID" value="RKO88786.1"/>
    <property type="molecule type" value="Genomic_DNA"/>
</dbReference>
<evidence type="ECO:0000313" key="8">
    <source>
        <dbReference type="Proteomes" id="UP000269721"/>
    </source>
</evidence>
<keyword evidence="5 6" id="KW-0472">Membrane</keyword>
<dbReference type="GO" id="GO:0016020">
    <property type="term" value="C:membrane"/>
    <property type="evidence" value="ECO:0007669"/>
    <property type="project" value="UniProtKB-SubCell"/>
</dbReference>
<evidence type="ECO:0000256" key="1">
    <source>
        <dbReference type="ARBA" id="ARBA00004141"/>
    </source>
</evidence>
<evidence type="ECO:0000256" key="6">
    <source>
        <dbReference type="SAM" id="Phobius"/>
    </source>
</evidence>
<sequence length="156" mass="16297">MRTKATGRCRSRHYVSSVSRRISLRTPQFVRPLTLTSLSRLSPSVVGADTLFCVCSLYVMVSVRPEDQSVASGVFNTVLSIGTSVVLALTSAMAGAQTNSSGTPLESYRAAFWTCAGISGLGVLAAAVGADIGIVGATTTAARIVDVEEINVRGRL</sequence>